<sequence>MCCTSSTRGRSTAEPNHQRSRLQPIVQYEMNVKLMSYHLIFGRVSTNRLVRITLYARHWSNTIASFHVYSPLYVVRGIIRKQCKKCLDESRGPRPSPSLPPSSMNQHALEPDPYGHGKPQDIGDMTRHDARVRTVCTVPPPPQAAIQRARDACREKYNLPDEMNAPRPRWRCDVLGRGFPSISQPPSSYGQPAVRAW</sequence>
<name>A0A9P7YNZ2_9HELO</name>
<feature type="region of interest" description="Disordered" evidence="1">
    <location>
        <begin position="87"/>
        <end position="124"/>
    </location>
</feature>
<organism evidence="2 3">
    <name type="scientific">Amylocarpus encephaloides</name>
    <dbReference type="NCBI Taxonomy" id="45428"/>
    <lineage>
        <taxon>Eukaryota</taxon>
        <taxon>Fungi</taxon>
        <taxon>Dikarya</taxon>
        <taxon>Ascomycota</taxon>
        <taxon>Pezizomycotina</taxon>
        <taxon>Leotiomycetes</taxon>
        <taxon>Helotiales</taxon>
        <taxon>Helotiales incertae sedis</taxon>
        <taxon>Amylocarpus</taxon>
    </lineage>
</organism>
<evidence type="ECO:0000313" key="3">
    <source>
        <dbReference type="Proteomes" id="UP000824998"/>
    </source>
</evidence>
<feature type="compositionally biased region" description="Basic and acidic residues" evidence="1">
    <location>
        <begin position="109"/>
        <end position="124"/>
    </location>
</feature>
<protein>
    <submittedName>
        <fullName evidence="2">Uncharacterized protein</fullName>
    </submittedName>
</protein>
<evidence type="ECO:0000313" key="2">
    <source>
        <dbReference type="EMBL" id="KAG9237159.1"/>
    </source>
</evidence>
<dbReference type="EMBL" id="MU251392">
    <property type="protein sequence ID" value="KAG9237159.1"/>
    <property type="molecule type" value="Genomic_DNA"/>
</dbReference>
<reference evidence="2" key="1">
    <citation type="journal article" date="2021" name="IMA Fungus">
        <title>Genomic characterization of three marine fungi, including Emericellopsis atlantica sp. nov. with signatures of a generalist lifestyle and marine biomass degradation.</title>
        <authorList>
            <person name="Hagestad O.C."/>
            <person name="Hou L."/>
            <person name="Andersen J.H."/>
            <person name="Hansen E.H."/>
            <person name="Altermark B."/>
            <person name="Li C."/>
            <person name="Kuhnert E."/>
            <person name="Cox R.J."/>
            <person name="Crous P.W."/>
            <person name="Spatafora J.W."/>
            <person name="Lail K."/>
            <person name="Amirebrahimi M."/>
            <person name="Lipzen A."/>
            <person name="Pangilinan J."/>
            <person name="Andreopoulos W."/>
            <person name="Hayes R.D."/>
            <person name="Ng V."/>
            <person name="Grigoriev I.V."/>
            <person name="Jackson S.A."/>
            <person name="Sutton T.D.S."/>
            <person name="Dobson A.D.W."/>
            <person name="Rama T."/>
        </authorList>
    </citation>
    <scope>NUCLEOTIDE SEQUENCE</scope>
    <source>
        <strain evidence="2">TRa018bII</strain>
    </source>
</reference>
<dbReference type="Proteomes" id="UP000824998">
    <property type="component" value="Unassembled WGS sequence"/>
</dbReference>
<gene>
    <name evidence="2" type="ORF">BJ875DRAFT_175182</name>
</gene>
<keyword evidence="3" id="KW-1185">Reference proteome</keyword>
<proteinExistence type="predicted"/>
<accession>A0A9P7YNZ2</accession>
<dbReference type="AlphaFoldDB" id="A0A9P7YNZ2"/>
<comment type="caution">
    <text evidence="2">The sequence shown here is derived from an EMBL/GenBank/DDBJ whole genome shotgun (WGS) entry which is preliminary data.</text>
</comment>
<evidence type="ECO:0000256" key="1">
    <source>
        <dbReference type="SAM" id="MobiDB-lite"/>
    </source>
</evidence>